<feature type="modified residue" description="N6-acetyllysine" evidence="6">
    <location>
        <position position="612"/>
    </location>
</feature>
<comment type="function">
    <text evidence="6">Catalyzes the conversion of acetate into acetyl-CoA (AcCoA), an essential intermediate at the junction of anabolic and catabolic pathways. AcsA undergoes a two-step reaction. In the first half reaction, AcsA combines acetate with ATP to form acetyl-adenylate (AcAMP) intermediate. In the second half reaction, it can then transfer the acetyl group from AcAMP to the sulfhydryl group of CoA, forming the product AcCoA.</text>
</comment>
<dbReference type="Gene3D" id="3.30.300.30">
    <property type="match status" value="1"/>
</dbReference>
<feature type="binding site" evidence="6">
    <location>
        <position position="540"/>
    </location>
    <ligand>
        <name>Mg(2+)</name>
        <dbReference type="ChEBI" id="CHEBI:18420"/>
    </ligand>
</feature>
<reference evidence="11" key="1">
    <citation type="journal article" date="2019" name="Int. J. Syst. Evol. Microbiol.">
        <title>The Global Catalogue of Microorganisms (GCM) 10K type strain sequencing project: providing services to taxonomists for standard genome sequencing and annotation.</title>
        <authorList>
            <consortium name="The Broad Institute Genomics Platform"/>
            <consortium name="The Broad Institute Genome Sequencing Center for Infectious Disease"/>
            <person name="Wu L."/>
            <person name="Ma J."/>
        </authorList>
    </citation>
    <scope>NUCLEOTIDE SEQUENCE [LARGE SCALE GENOMIC DNA]</scope>
    <source>
        <strain evidence="11">CGMCC 1.15180</strain>
    </source>
</reference>
<organism evidence="10 11">
    <name type="scientific">Streptomyces ochraceiscleroticus</name>
    <dbReference type="NCBI Taxonomy" id="47761"/>
    <lineage>
        <taxon>Bacteria</taxon>
        <taxon>Bacillati</taxon>
        <taxon>Actinomycetota</taxon>
        <taxon>Actinomycetes</taxon>
        <taxon>Kitasatosporales</taxon>
        <taxon>Streptomycetaceae</taxon>
        <taxon>Streptomyces</taxon>
    </lineage>
</organism>
<dbReference type="Pfam" id="PF16177">
    <property type="entry name" value="ACAS_N"/>
    <property type="match status" value="1"/>
</dbReference>
<evidence type="ECO:0000256" key="5">
    <source>
        <dbReference type="ARBA" id="ARBA00022990"/>
    </source>
</evidence>
<evidence type="ECO:0000259" key="9">
    <source>
        <dbReference type="Pfam" id="PF16177"/>
    </source>
</evidence>
<dbReference type="InterPro" id="IPR020845">
    <property type="entry name" value="AMP-binding_CS"/>
</dbReference>
<dbReference type="InterPro" id="IPR032387">
    <property type="entry name" value="ACAS_N"/>
</dbReference>
<evidence type="ECO:0000259" key="7">
    <source>
        <dbReference type="Pfam" id="PF00501"/>
    </source>
</evidence>
<feature type="domain" description="AMP-binding enzyme C-terminal" evidence="8">
    <location>
        <begin position="534"/>
        <end position="612"/>
    </location>
</feature>
<keyword evidence="2 6" id="KW-0436">Ligase</keyword>
<protein>
    <recommendedName>
        <fullName evidence="6">Acetyl-coenzyme A synthetase</fullName>
        <shortName evidence="6">AcCoA synthetase</shortName>
        <shortName evidence="6">Acs</shortName>
        <ecNumber evidence="6">6.2.1.1</ecNumber>
    </recommendedName>
    <alternativeName>
        <fullName evidence="6">Acetate--CoA ligase</fullName>
    </alternativeName>
    <alternativeName>
        <fullName evidence="6">Acyl-activating enzyme</fullName>
    </alternativeName>
</protein>
<feature type="domain" description="Acetyl-coenzyme A synthetase N-terminal" evidence="9">
    <location>
        <begin position="32"/>
        <end position="83"/>
    </location>
</feature>
<dbReference type="InterPro" id="IPR000873">
    <property type="entry name" value="AMP-dep_synth/lig_dom"/>
</dbReference>
<dbReference type="Pfam" id="PF00501">
    <property type="entry name" value="AMP-binding"/>
    <property type="match status" value="1"/>
</dbReference>
<accession>A0ABW1MP64</accession>
<dbReference type="HAMAP" id="MF_01123">
    <property type="entry name" value="Ac_CoA_synth"/>
    <property type="match status" value="1"/>
</dbReference>
<dbReference type="RefSeq" id="WP_031058670.1">
    <property type="nucleotide sequence ID" value="NZ_JBHSPX010000006.1"/>
</dbReference>
<evidence type="ECO:0000256" key="3">
    <source>
        <dbReference type="ARBA" id="ARBA00022741"/>
    </source>
</evidence>
<dbReference type="PROSITE" id="PS00455">
    <property type="entry name" value="AMP_BINDING"/>
    <property type="match status" value="1"/>
</dbReference>
<dbReference type="PANTHER" id="PTHR24095">
    <property type="entry name" value="ACETYL-COENZYME A SYNTHETASE"/>
    <property type="match status" value="1"/>
</dbReference>
<comment type="catalytic activity">
    <reaction evidence="6">
        <text>acetate + ATP + CoA = acetyl-CoA + AMP + diphosphate</text>
        <dbReference type="Rhea" id="RHEA:23176"/>
        <dbReference type="ChEBI" id="CHEBI:30089"/>
        <dbReference type="ChEBI" id="CHEBI:30616"/>
        <dbReference type="ChEBI" id="CHEBI:33019"/>
        <dbReference type="ChEBI" id="CHEBI:57287"/>
        <dbReference type="ChEBI" id="CHEBI:57288"/>
        <dbReference type="ChEBI" id="CHEBI:456215"/>
        <dbReference type="EC" id="6.2.1.1"/>
    </reaction>
</comment>
<dbReference type="InterPro" id="IPR042099">
    <property type="entry name" value="ANL_N_sf"/>
</dbReference>
<feature type="domain" description="AMP-dependent synthetase/ligase" evidence="7">
    <location>
        <begin position="91"/>
        <end position="473"/>
    </location>
</feature>
<evidence type="ECO:0000259" key="8">
    <source>
        <dbReference type="Pfam" id="PF13193"/>
    </source>
</evidence>
<name>A0ABW1MP64_9ACTN</name>
<feature type="binding site" evidence="6">
    <location>
        <position position="503"/>
    </location>
    <ligand>
        <name>ATP</name>
        <dbReference type="ChEBI" id="CHEBI:30616"/>
    </ligand>
</feature>
<dbReference type="SUPFAM" id="SSF56801">
    <property type="entry name" value="Acetyl-CoA synthetase-like"/>
    <property type="match status" value="1"/>
</dbReference>
<feature type="binding site" evidence="6">
    <location>
        <position position="314"/>
    </location>
    <ligand>
        <name>CoA</name>
        <dbReference type="ChEBI" id="CHEBI:57287"/>
    </ligand>
</feature>
<dbReference type="Gene3D" id="3.40.50.12780">
    <property type="entry name" value="N-terminal domain of ligase-like"/>
    <property type="match status" value="1"/>
</dbReference>
<keyword evidence="6" id="KW-0479">Metal-binding</keyword>
<dbReference type="NCBIfam" id="TIGR02188">
    <property type="entry name" value="Ac_CoA_lig_AcsA"/>
    <property type="match status" value="1"/>
</dbReference>
<proteinExistence type="inferred from homology"/>
<dbReference type="EC" id="6.2.1.1" evidence="6"/>
<feature type="binding site" evidence="6">
    <location>
        <begin position="414"/>
        <end position="419"/>
    </location>
    <ligand>
        <name>ATP</name>
        <dbReference type="ChEBI" id="CHEBI:30616"/>
    </ligand>
</feature>
<dbReference type="EMBL" id="JBHSPX010000006">
    <property type="protein sequence ID" value="MFC6064752.1"/>
    <property type="molecule type" value="Genomic_DNA"/>
</dbReference>
<keyword evidence="11" id="KW-1185">Reference proteome</keyword>
<dbReference type="PANTHER" id="PTHR24095:SF14">
    <property type="entry name" value="ACETYL-COENZYME A SYNTHETASE 1"/>
    <property type="match status" value="1"/>
</dbReference>
<feature type="binding site" evidence="6">
    <location>
        <position position="542"/>
    </location>
    <ligand>
        <name>Mg(2+)</name>
        <dbReference type="ChEBI" id="CHEBI:18420"/>
    </ligand>
</feature>
<keyword evidence="3 6" id="KW-0547">Nucleotide-binding</keyword>
<feature type="binding site" evidence="6">
    <location>
        <position position="545"/>
    </location>
    <ligand>
        <name>Mg(2+)</name>
        <dbReference type="ChEBI" id="CHEBI:18420"/>
    </ligand>
</feature>
<dbReference type="Proteomes" id="UP001596139">
    <property type="component" value="Unassembled WGS sequence"/>
</dbReference>
<comment type="caution">
    <text evidence="6">Lacks conserved residue(s) required for the propagation of feature annotation.</text>
</comment>
<comment type="cofactor">
    <cofactor evidence="6">
        <name>Mg(2+)</name>
        <dbReference type="ChEBI" id="CHEBI:18420"/>
    </cofactor>
</comment>
<feature type="binding site" evidence="6">
    <location>
        <begin position="193"/>
        <end position="196"/>
    </location>
    <ligand>
        <name>CoA</name>
        <dbReference type="ChEBI" id="CHEBI:57287"/>
    </ligand>
</feature>
<dbReference type="NCBIfam" id="NF001208">
    <property type="entry name" value="PRK00174.1"/>
    <property type="match status" value="1"/>
</dbReference>
<feature type="binding site" evidence="6">
    <location>
        <position position="518"/>
    </location>
    <ligand>
        <name>ATP</name>
        <dbReference type="ChEBI" id="CHEBI:30616"/>
    </ligand>
</feature>
<evidence type="ECO:0000313" key="11">
    <source>
        <dbReference type="Proteomes" id="UP001596139"/>
    </source>
</evidence>
<dbReference type="InterPro" id="IPR025110">
    <property type="entry name" value="AMP-bd_C"/>
</dbReference>
<dbReference type="CDD" id="cd05966">
    <property type="entry name" value="ACS"/>
    <property type="match status" value="1"/>
</dbReference>
<comment type="caution">
    <text evidence="10">The sequence shown here is derived from an EMBL/GenBank/DDBJ whole genome shotgun (WGS) entry which is preliminary data.</text>
</comment>
<gene>
    <name evidence="10" type="primary">acs</name>
    <name evidence="6" type="synonym">acsA</name>
    <name evidence="10" type="ORF">ACFP4F_19660</name>
</gene>
<evidence type="ECO:0000256" key="6">
    <source>
        <dbReference type="HAMAP-Rule" id="MF_01123"/>
    </source>
</evidence>
<evidence type="ECO:0000313" key="10">
    <source>
        <dbReference type="EMBL" id="MFC6064752.1"/>
    </source>
</evidence>
<dbReference type="Pfam" id="PF13193">
    <property type="entry name" value="AMP-binding_C"/>
    <property type="match status" value="1"/>
</dbReference>
<evidence type="ECO:0000256" key="2">
    <source>
        <dbReference type="ARBA" id="ARBA00022598"/>
    </source>
</evidence>
<feature type="binding site" evidence="6">
    <location>
        <position position="526"/>
    </location>
    <ligand>
        <name>CoA</name>
        <dbReference type="ChEBI" id="CHEBI:57287"/>
    </ligand>
</feature>
<dbReference type="InterPro" id="IPR011904">
    <property type="entry name" value="Ac_CoA_lig"/>
</dbReference>
<feature type="binding site" evidence="6">
    <location>
        <begin position="390"/>
        <end position="392"/>
    </location>
    <ligand>
        <name>ATP</name>
        <dbReference type="ChEBI" id="CHEBI:30616"/>
    </ligand>
</feature>
<keyword evidence="6" id="KW-0460">Magnesium</keyword>
<comment type="similarity">
    <text evidence="1 6">Belongs to the ATP-dependent AMP-binding enzyme family.</text>
</comment>
<keyword evidence="5 6" id="KW-0007">Acetylation</keyword>
<evidence type="ECO:0000256" key="4">
    <source>
        <dbReference type="ARBA" id="ARBA00022840"/>
    </source>
</evidence>
<evidence type="ECO:0000256" key="1">
    <source>
        <dbReference type="ARBA" id="ARBA00006432"/>
    </source>
</evidence>
<sequence length="653" mass="71353">MSNESLANLMKEERRFAPPADLAADANVKAVAYERAGADRLGFWAEQAKRLTWDTEPTQTLDWTNAPFAKWFADGKLNVAYNCVDRHVENGLGDRVAIHFEGEPGDTRAITYAELQREVSKAANALTSLGVEAGDRVAIYLPMIPETVIAMLACARLGAPHSVVFGGFSADALATRINDADARVVITADGGYRRGKPSALKPAVDEALTKPGTENVRNVLVVRRTGQDTAWMEGRDVWWHELVDQQSDQHTPQAFDAEHPLFILYTSGTTGKPKGILHTTGGYLTQVSYTHHAVFDLKPETDVYWCTADVGWVTGHSYITYGPLSNGATEVLYEGTPDTPHQGRWWEIVQKYGVTILYTAPTAIRASMKWGDDIPAKFDLSSLRVLGSVGEPINPEAWIWYRKHIGGDRTPVVDTWWQTETGGIMLSPLPGVTTAKPGSAQVPLPGIAATVVDDDANEVPDGAGGYLVLTEPWPSMLRTIWGDDQRYLDTYWSRFEGKYFAGDGAKKDEDGDIWLLGRVDDVMLVSGHNISTTEVESALVSHPKVAEAAVVGATDPQTTQAICAFVILRGGVEQDEALVNELRAHVAQSLGPIAKPKRILPVAELPKTRSGKIMRRLLRDVAENRDLGDVSTLTDSSVMELIQTQLPSAPSED</sequence>
<dbReference type="GO" id="GO:0003987">
    <property type="term" value="F:acetate-CoA ligase activity"/>
    <property type="evidence" value="ECO:0007669"/>
    <property type="project" value="UniProtKB-EC"/>
</dbReference>
<keyword evidence="4 6" id="KW-0067">ATP-binding</keyword>
<comment type="PTM">
    <text evidence="6">Acetylated. Deacetylation by the SIR2-homolog deacetylase activates the enzyme.</text>
</comment>
<dbReference type="InterPro" id="IPR045851">
    <property type="entry name" value="AMP-bd_C_sf"/>
</dbReference>